<dbReference type="Gene3D" id="3.90.1340.10">
    <property type="entry name" value="Phage tail collar domain"/>
    <property type="match status" value="1"/>
</dbReference>
<feature type="compositionally biased region" description="Basic and acidic residues" evidence="1">
    <location>
        <begin position="1"/>
        <end position="17"/>
    </location>
</feature>
<dbReference type="InterPro" id="IPR037053">
    <property type="entry name" value="Phage_tail_collar_dom_sf"/>
</dbReference>
<proteinExistence type="predicted"/>
<dbReference type="SUPFAM" id="SSF88874">
    <property type="entry name" value="Receptor-binding domain of short tail fibre protein gp12"/>
    <property type="match status" value="1"/>
</dbReference>
<dbReference type="eggNOG" id="COG4675">
    <property type="taxonomic scope" value="Bacteria"/>
</dbReference>
<dbReference type="InterPro" id="IPR011083">
    <property type="entry name" value="Phage_tail_collar_dom"/>
</dbReference>
<dbReference type="Proteomes" id="UP000005089">
    <property type="component" value="Unassembled WGS sequence"/>
</dbReference>
<gene>
    <name evidence="3" type="ORF">OFBG_00713</name>
</gene>
<name>C3X909_OXAFO</name>
<keyword evidence="4" id="KW-1185">Reference proteome</keyword>
<protein>
    <submittedName>
        <fullName evidence="3">Phage Tail Collar Domain protein</fullName>
    </submittedName>
</protein>
<evidence type="ECO:0000256" key="1">
    <source>
        <dbReference type="SAM" id="MobiDB-lite"/>
    </source>
</evidence>
<dbReference type="HOGENOM" id="CLU_037419_0_0_4"/>
<evidence type="ECO:0000313" key="4">
    <source>
        <dbReference type="Proteomes" id="UP000005089"/>
    </source>
</evidence>
<sequence length="549" mass="57124">MTKLPSKELLDGTKDPETTTGEFRTAMGQMRDYLGGLLGENSADKEAARAALGAVSPDDVRQMRYICGHATGTGDAFFAVFDPPVEQLTDATTVTIRAIGRNETATPTFKADETSELVIVKGTGMPLDCGDINGNGHWIDLRYDETLNKWVLLNPATGIFVSGVPSTQAGGTANAIVGCFNPAIIELKNGLKVSVRATAANTSAEPYFQLEDFAGYPIVKGINQPLIAGDIAGEGHWLDLQFDEEALIWILQNPASGVVCPSGVPVGAIGYFAMQTPPAGYLKADGSAVSRATYPDLFGAIGTTFGEGDGSTTFNLPDLIDRFAQGNATPGLKIEAGLPNITGSLTVTASNQGSAASGAFSRTQIGAVGGGLGGGQYNSSGCGPNLYSFDSRVSNPIYGASNTVQPPALTLLPCIKAFDAYPAVQAGISAMNAIGAPTRAARATVEPHASKAWVNFDASSGEITIRNAHHVDKVIRVEKGAFDIIFDGSVQADCCTVTVSSSALVSAVNLDSFTGDYFPPSANRVRVVTASGFPIQPVDPADINVVVNQ</sequence>
<evidence type="ECO:0000313" key="3">
    <source>
        <dbReference type="EMBL" id="EEO29685.1"/>
    </source>
</evidence>
<dbReference type="Pfam" id="PF07484">
    <property type="entry name" value="Collar"/>
    <property type="match status" value="1"/>
</dbReference>
<feature type="region of interest" description="Disordered" evidence="1">
    <location>
        <begin position="1"/>
        <end position="20"/>
    </location>
</feature>
<accession>C3X909</accession>
<dbReference type="STRING" id="847.BRW83_1516"/>
<organism evidence="3 4">
    <name type="scientific">Oxalobacter formigenes OXCC13</name>
    <dbReference type="NCBI Taxonomy" id="556269"/>
    <lineage>
        <taxon>Bacteria</taxon>
        <taxon>Pseudomonadati</taxon>
        <taxon>Pseudomonadota</taxon>
        <taxon>Betaproteobacteria</taxon>
        <taxon>Burkholderiales</taxon>
        <taxon>Oxalobacteraceae</taxon>
        <taxon>Oxalobacter</taxon>
    </lineage>
</organism>
<dbReference type="AlphaFoldDB" id="C3X909"/>
<reference evidence="3 4" key="1">
    <citation type="submission" date="2009-02" db="EMBL/GenBank/DDBJ databases">
        <title>The Genome Sequence of Oxalobacter formigenes OXCC13.</title>
        <authorList>
            <consortium name="The Broad Institute Genome Sequencing Platform"/>
            <person name="Ward D."/>
            <person name="Young S.K."/>
            <person name="Kodira C.D."/>
            <person name="Zeng Q."/>
            <person name="Koehrsen M."/>
            <person name="Alvarado L."/>
            <person name="Berlin A."/>
            <person name="Borenstein D."/>
            <person name="Chen Z."/>
            <person name="Engels R."/>
            <person name="Freedman E."/>
            <person name="Gellesch M."/>
            <person name="Goldberg J."/>
            <person name="Griggs A."/>
            <person name="Gujja S."/>
            <person name="Heiman D."/>
            <person name="Hepburn T."/>
            <person name="Howarth C."/>
            <person name="Jen D."/>
            <person name="Larson L."/>
            <person name="Lewis B."/>
            <person name="Mehta T."/>
            <person name="Park D."/>
            <person name="Pearson M."/>
            <person name="Roberts A."/>
            <person name="Saif S."/>
            <person name="Shea T."/>
            <person name="Shenoy N."/>
            <person name="Sisk P."/>
            <person name="Stolte C."/>
            <person name="Sykes S."/>
            <person name="Walk T."/>
            <person name="White J."/>
            <person name="Yandava C."/>
            <person name="Allison M.J."/>
            <person name="Lander E."/>
            <person name="Nusbaum C."/>
            <person name="Galagan J."/>
            <person name="Birren B."/>
        </authorList>
    </citation>
    <scope>NUCLEOTIDE SEQUENCE [LARGE SCALE GENOMIC DNA]</scope>
    <source>
        <strain evidence="3 4">OXCC13</strain>
    </source>
</reference>
<feature type="domain" description="Phage tail collar" evidence="2">
    <location>
        <begin position="267"/>
        <end position="323"/>
    </location>
</feature>
<dbReference type="OrthoDB" id="8613813at2"/>
<dbReference type="GeneID" id="77135378"/>
<evidence type="ECO:0000259" key="2">
    <source>
        <dbReference type="Pfam" id="PF07484"/>
    </source>
</evidence>
<dbReference type="EMBL" id="GG658170">
    <property type="protein sequence ID" value="EEO29685.1"/>
    <property type="molecule type" value="Genomic_DNA"/>
</dbReference>
<dbReference type="RefSeq" id="WP_005880344.1">
    <property type="nucleotide sequence ID" value="NZ_CP019430.1"/>
</dbReference>